<evidence type="ECO:0000313" key="7">
    <source>
        <dbReference type="Proteomes" id="UP000371423"/>
    </source>
</evidence>
<proteinExistence type="inferred from homology"/>
<dbReference type="SUPFAM" id="SSF53448">
    <property type="entry name" value="Nucleotide-diphospho-sugar transferases"/>
    <property type="match status" value="1"/>
</dbReference>
<comment type="similarity">
    <text evidence="2">Belongs to the glycosyltransferase 2 family.</text>
</comment>
<dbReference type="Pfam" id="PF00535">
    <property type="entry name" value="Glycos_transf_2"/>
    <property type="match status" value="1"/>
</dbReference>
<gene>
    <name evidence="6" type="ORF">FHL05_04310</name>
</gene>
<dbReference type="PANTHER" id="PTHR43179:SF12">
    <property type="entry name" value="GALACTOFURANOSYLTRANSFERASE GLFT2"/>
    <property type="match status" value="1"/>
</dbReference>
<dbReference type="InterPro" id="IPR001173">
    <property type="entry name" value="Glyco_trans_2-like"/>
</dbReference>
<dbReference type="CDD" id="cd02526">
    <property type="entry name" value="GT2_RfbF_like"/>
    <property type="match status" value="1"/>
</dbReference>
<evidence type="ECO:0000313" key="6">
    <source>
        <dbReference type="EMBL" id="MQS97110.1"/>
    </source>
</evidence>
<dbReference type="OrthoDB" id="9771846at2"/>
<dbReference type="EMBL" id="VDFO01000012">
    <property type="protein sequence ID" value="MQS97110.1"/>
    <property type="molecule type" value="Genomic_DNA"/>
</dbReference>
<accession>A0A5P0ZVT7</accession>
<name>A0A5P0ZVT7_9LACO</name>
<keyword evidence="3" id="KW-0328">Glycosyltransferase</keyword>
<keyword evidence="4 6" id="KW-0808">Transferase</keyword>
<dbReference type="PANTHER" id="PTHR43179">
    <property type="entry name" value="RHAMNOSYLTRANSFERASE WBBL"/>
    <property type="match status" value="1"/>
</dbReference>
<dbReference type="GO" id="GO:0016757">
    <property type="term" value="F:glycosyltransferase activity"/>
    <property type="evidence" value="ECO:0007669"/>
    <property type="project" value="UniProtKB-KW"/>
</dbReference>
<evidence type="ECO:0000256" key="2">
    <source>
        <dbReference type="ARBA" id="ARBA00006739"/>
    </source>
</evidence>
<evidence type="ECO:0000259" key="5">
    <source>
        <dbReference type="Pfam" id="PF00535"/>
    </source>
</evidence>
<comment type="caution">
    <text evidence="6">The sequence shown here is derived from an EMBL/GenBank/DDBJ whole genome shotgun (WGS) entry which is preliminary data.</text>
</comment>
<feature type="domain" description="Glycosyltransferase 2-like" evidence="5">
    <location>
        <begin position="8"/>
        <end position="138"/>
    </location>
</feature>
<organism evidence="6 7">
    <name type="scientific">Companilactobacillus halodurans</name>
    <dbReference type="NCBI Taxonomy" id="2584183"/>
    <lineage>
        <taxon>Bacteria</taxon>
        <taxon>Bacillati</taxon>
        <taxon>Bacillota</taxon>
        <taxon>Bacilli</taxon>
        <taxon>Lactobacillales</taxon>
        <taxon>Lactobacillaceae</taxon>
        <taxon>Companilactobacillus</taxon>
    </lineage>
</organism>
<dbReference type="AlphaFoldDB" id="A0A5P0ZVT7"/>
<comment type="pathway">
    <text evidence="1">Cell wall biogenesis; cell wall polysaccharide biosynthesis.</text>
</comment>
<dbReference type="Gene3D" id="3.90.550.10">
    <property type="entry name" value="Spore Coat Polysaccharide Biosynthesis Protein SpsA, Chain A"/>
    <property type="match status" value="1"/>
</dbReference>
<sequence>MNNFAIGIVLFNPNISILKKNINNINDSKLPIILINNGSSNINEIEEMLVNFKNLNIILKNNDRNMGIAKALNQICDEADSMKCEWALTLDQDTIFSNDILDKYNEFITYKDVAMLCPQVIDRNRNDNKIIDYKRIPFERIDKCITSASLLKIKAWKKVGRFDENMFIDGVDFDICYRLKTAGYNILRINEVIVSHAIGHISERKFLFWNVQVKNHSSFRKYFIARNIIYLARKQRKGYKFIRTIFSEIKLILITLVYEKNKMNKEKAIFNGIFDGISMGIMDGRIEK</sequence>
<protein>
    <submittedName>
        <fullName evidence="6">Glycosyltransferase family 2 protein</fullName>
    </submittedName>
</protein>
<evidence type="ECO:0000256" key="3">
    <source>
        <dbReference type="ARBA" id="ARBA00022676"/>
    </source>
</evidence>
<dbReference type="RefSeq" id="WP_153522131.1">
    <property type="nucleotide sequence ID" value="NZ_VDFO01000012.1"/>
</dbReference>
<dbReference type="Proteomes" id="UP000371423">
    <property type="component" value="Unassembled WGS sequence"/>
</dbReference>
<evidence type="ECO:0000256" key="4">
    <source>
        <dbReference type="ARBA" id="ARBA00022679"/>
    </source>
</evidence>
<keyword evidence="7" id="KW-1185">Reference proteome</keyword>
<evidence type="ECO:0000256" key="1">
    <source>
        <dbReference type="ARBA" id="ARBA00004776"/>
    </source>
</evidence>
<reference evidence="6 7" key="1">
    <citation type="journal article" date="2019" name="Syst. Appl. Microbiol.">
        <title>Polyphasic characterization of two novel Lactobacillus spp. isolated from blown salami packages: Description of Lactobacillus halodurans sp. nov. and Lactobacillus salsicarnum sp. nov.</title>
        <authorList>
            <person name="Schuster J.A."/>
            <person name="Klingl A."/>
            <person name="Vogel R.F."/>
            <person name="Ehrmann M.A."/>
        </authorList>
    </citation>
    <scope>NUCLEOTIDE SEQUENCE [LARGE SCALE GENOMIC DNA]</scope>
    <source>
        <strain evidence="6 7">TMW 1.1920</strain>
    </source>
</reference>
<dbReference type="InterPro" id="IPR029044">
    <property type="entry name" value="Nucleotide-diphossugar_trans"/>
</dbReference>